<gene>
    <name evidence="2" type="ORF">EEB11_02125</name>
</gene>
<reference evidence="2 3" key="1">
    <citation type="submission" date="2018-11" db="EMBL/GenBank/DDBJ databases">
        <title>Tabrizicola sp. isolated from sediment of alpine lake.</title>
        <authorList>
            <person name="Liu Z."/>
        </authorList>
    </citation>
    <scope>NUCLEOTIDE SEQUENCE [LARGE SCALE GENOMIC DNA]</scope>
    <source>
        <strain evidence="2 3">DRYC-M-16</strain>
    </source>
</reference>
<evidence type="ECO:0000259" key="1">
    <source>
        <dbReference type="Pfam" id="PF13619"/>
    </source>
</evidence>
<keyword evidence="3" id="KW-1185">Reference proteome</keyword>
<evidence type="ECO:0000313" key="2">
    <source>
        <dbReference type="EMBL" id="TGD45368.1"/>
    </source>
</evidence>
<comment type="caution">
    <text evidence="2">The sequence shown here is derived from an EMBL/GenBank/DDBJ whole genome shotgun (WGS) entry which is preliminary data.</text>
</comment>
<name>A0ABY2KRL1_9RHOB</name>
<dbReference type="InterPro" id="IPR025309">
    <property type="entry name" value="KTSC_dom"/>
</dbReference>
<feature type="domain" description="KTSC" evidence="1">
    <location>
        <begin position="65"/>
        <end position="118"/>
    </location>
</feature>
<dbReference type="Pfam" id="PF13619">
    <property type="entry name" value="KTSC"/>
    <property type="match status" value="1"/>
</dbReference>
<proteinExistence type="predicted"/>
<organism evidence="2 3">
    <name type="scientific">Pseudotabrizicola sediminis</name>
    <dbReference type="NCBI Taxonomy" id="2486418"/>
    <lineage>
        <taxon>Bacteria</taxon>
        <taxon>Pseudomonadati</taxon>
        <taxon>Pseudomonadota</taxon>
        <taxon>Alphaproteobacteria</taxon>
        <taxon>Rhodobacterales</taxon>
        <taxon>Paracoccaceae</taxon>
        <taxon>Pseudotabrizicola</taxon>
    </lineage>
</organism>
<sequence length="130" mass="14570">MVAKLAINLRHLAIVEISMRMRQALTMISALTFLVVGFAKAETVDVKYQGRVSLHTFDCAPTKPSSLVKRLCFDEARSYLLVDLTGTFYHYCAVDPETVSEWRSASSLGRFYNDNIKGGQFDCRVQGVPD</sequence>
<protein>
    <submittedName>
        <fullName evidence="2">KTSC domain-containing protein</fullName>
    </submittedName>
</protein>
<dbReference type="EMBL" id="RPEM01000001">
    <property type="protein sequence ID" value="TGD45368.1"/>
    <property type="molecule type" value="Genomic_DNA"/>
</dbReference>
<evidence type="ECO:0000313" key="3">
    <source>
        <dbReference type="Proteomes" id="UP000297741"/>
    </source>
</evidence>
<dbReference type="Proteomes" id="UP000297741">
    <property type="component" value="Unassembled WGS sequence"/>
</dbReference>
<accession>A0ABY2KRL1</accession>